<feature type="compositionally biased region" description="Basic and acidic residues" evidence="3">
    <location>
        <begin position="47"/>
        <end position="65"/>
    </location>
</feature>
<evidence type="ECO:0000256" key="3">
    <source>
        <dbReference type="SAM" id="MobiDB-lite"/>
    </source>
</evidence>
<evidence type="ECO:0000256" key="2">
    <source>
        <dbReference type="PROSITE-ProRule" id="PRU00059"/>
    </source>
</evidence>
<dbReference type="InterPro" id="IPR035914">
    <property type="entry name" value="Sperma_CUB_dom_sf"/>
</dbReference>
<feature type="chain" id="PRO_5013288132" description="CUB domain-containing protein" evidence="5">
    <location>
        <begin position="17"/>
        <end position="653"/>
    </location>
</feature>
<keyword evidence="4" id="KW-0472">Membrane</keyword>
<dbReference type="VEuPathDB" id="VectorBase:BGLAX_039992"/>
<evidence type="ECO:0000256" key="4">
    <source>
        <dbReference type="SAM" id="Phobius"/>
    </source>
</evidence>
<dbReference type="EnsemblMetazoa" id="BGLB039243-RA">
    <property type="protein sequence ID" value="BGLB039243-PA"/>
    <property type="gene ID" value="BGLB039243"/>
</dbReference>
<dbReference type="Gene3D" id="2.60.120.290">
    <property type="entry name" value="Spermadhesin, CUB domain"/>
    <property type="match status" value="1"/>
</dbReference>
<sequence>MTSMILFMLFTLSVMSIDGFSQKSECLLEAAPRHIGEVEADEEPEGHEELLSVHPAGEERKRMGEGEEEEEEENEEGEGRGYRNQGHAMEGPPHVGQSEGHKGRGFLDEEGELEDRRRRHSPDTLTGTLTCPPDATIHVLNVTVGFTVGQHCHQAGCQAGSTKASQVMNCQGLTGSCNIGIQRNYLMRCGQTVNFALVNYECVPAAKKVNICSKTDVEISGAVIVTSPNYPAAASGQQTSGGIFTCECTLRAEGGAKLEMEYLRTHLPGTQGHCDGDTLLLERPDIQGRYILEHEICGHNVSNNIIIQDNILRITLLGGSPLQDTKSGFIVKFLASSQSGAATLFHISCNDSTSSTSGTKTLGTTSGKSAARDQVEARIAQARAQSQGHGDTNVDNAVKNEKETGQSSPGVLSGVVAALASVIVIMGSIAAYVIHKRRQRRRQEKEEIERYGTNFVCNEQWYGAGSSGGPSTSTPDPYGTYSLQSLLSKVVVLGKQLIPSRRSETASSDSNTEYSFSSDLVMHSPKTMTHLSQEKPVTCSNKTTLKSIHVQAEPSITAPAPPPRRTKGKHTTSDSAYDNADPTTSEVVYLSEKLEASGNASGSEDSAYSEDTTSVNSINTEKMTEGTYNNIQEEHYSTIPEMQAAARTSAFIH</sequence>
<keyword evidence="4" id="KW-0812">Transmembrane</keyword>
<feature type="compositionally biased region" description="Polar residues" evidence="3">
    <location>
        <begin position="573"/>
        <end position="582"/>
    </location>
</feature>
<protein>
    <recommendedName>
        <fullName evidence="6">CUB domain-containing protein</fullName>
    </recommendedName>
</protein>
<dbReference type="OrthoDB" id="6125730at2759"/>
<dbReference type="InterPro" id="IPR000859">
    <property type="entry name" value="CUB_dom"/>
</dbReference>
<evidence type="ECO:0000259" key="6">
    <source>
        <dbReference type="PROSITE" id="PS01180"/>
    </source>
</evidence>
<evidence type="ECO:0000256" key="5">
    <source>
        <dbReference type="SAM" id="SignalP"/>
    </source>
</evidence>
<name>A0A2C9M768_BIOGL</name>
<feature type="compositionally biased region" description="Acidic residues" evidence="3">
    <location>
        <begin position="66"/>
        <end position="76"/>
    </location>
</feature>
<evidence type="ECO:0000256" key="1">
    <source>
        <dbReference type="ARBA" id="ARBA00023157"/>
    </source>
</evidence>
<feature type="domain" description="CUB" evidence="6">
    <location>
        <begin position="212"/>
        <end position="336"/>
    </location>
</feature>
<proteinExistence type="predicted"/>
<keyword evidence="4" id="KW-1133">Transmembrane helix</keyword>
<dbReference type="VEuPathDB" id="VectorBase:BGLB039243"/>
<evidence type="ECO:0000313" key="8">
    <source>
        <dbReference type="Proteomes" id="UP000076420"/>
    </source>
</evidence>
<feature type="region of interest" description="Disordered" evidence="3">
    <location>
        <begin position="38"/>
        <end position="127"/>
    </location>
</feature>
<dbReference type="Proteomes" id="UP000076420">
    <property type="component" value="Unassembled WGS sequence"/>
</dbReference>
<dbReference type="AlphaFoldDB" id="A0A2C9M768"/>
<gene>
    <name evidence="7" type="primary">106069421</name>
</gene>
<organism evidence="7 8">
    <name type="scientific">Biomphalaria glabrata</name>
    <name type="common">Bloodfluke planorb</name>
    <name type="synonym">Freshwater snail</name>
    <dbReference type="NCBI Taxonomy" id="6526"/>
    <lineage>
        <taxon>Eukaryota</taxon>
        <taxon>Metazoa</taxon>
        <taxon>Spiralia</taxon>
        <taxon>Lophotrochozoa</taxon>
        <taxon>Mollusca</taxon>
        <taxon>Gastropoda</taxon>
        <taxon>Heterobranchia</taxon>
        <taxon>Euthyneura</taxon>
        <taxon>Panpulmonata</taxon>
        <taxon>Hygrophila</taxon>
        <taxon>Lymnaeoidea</taxon>
        <taxon>Planorbidae</taxon>
        <taxon>Biomphalaria</taxon>
    </lineage>
</organism>
<feature type="region of interest" description="Disordered" evidence="3">
    <location>
        <begin position="351"/>
        <end position="371"/>
    </location>
</feature>
<reference evidence="7" key="1">
    <citation type="submission" date="2020-05" db="UniProtKB">
        <authorList>
            <consortium name="EnsemblMetazoa"/>
        </authorList>
    </citation>
    <scope>IDENTIFICATION</scope>
    <source>
        <strain evidence="7">BB02</strain>
    </source>
</reference>
<keyword evidence="1" id="KW-1015">Disulfide bond</keyword>
<accession>A0A2C9M768</accession>
<dbReference type="SUPFAM" id="SSF49854">
    <property type="entry name" value="Spermadhesin, CUB domain"/>
    <property type="match status" value="1"/>
</dbReference>
<comment type="caution">
    <text evidence="2">Lacks conserved residue(s) required for the propagation of feature annotation.</text>
</comment>
<feature type="region of interest" description="Disordered" evidence="3">
    <location>
        <begin position="549"/>
        <end position="582"/>
    </location>
</feature>
<keyword evidence="5" id="KW-0732">Signal</keyword>
<feature type="compositionally biased region" description="Low complexity" evidence="3">
    <location>
        <begin position="352"/>
        <end position="369"/>
    </location>
</feature>
<dbReference type="PROSITE" id="PS01180">
    <property type="entry name" value="CUB"/>
    <property type="match status" value="1"/>
</dbReference>
<dbReference type="KEGG" id="bgt:106069421"/>
<feature type="signal peptide" evidence="5">
    <location>
        <begin position="1"/>
        <end position="16"/>
    </location>
</feature>
<feature type="transmembrane region" description="Helical" evidence="4">
    <location>
        <begin position="411"/>
        <end position="434"/>
    </location>
</feature>
<dbReference type="CDD" id="cd22823">
    <property type="entry name" value="Gal_Rha_Lectin"/>
    <property type="match status" value="1"/>
</dbReference>
<evidence type="ECO:0000313" key="7">
    <source>
        <dbReference type="EnsemblMetazoa" id="BGLB039243-PA"/>
    </source>
</evidence>